<organism evidence="1">
    <name type="scientific">Orpheovirus IHUMI-LCC2</name>
    <dbReference type="NCBI Taxonomy" id="2023057"/>
    <lineage>
        <taxon>Viruses</taxon>
        <taxon>Varidnaviria</taxon>
        <taxon>Bamfordvirae</taxon>
        <taxon>Nucleocytoviricota</taxon>
        <taxon>Megaviricetes</taxon>
        <taxon>Pimascovirales</taxon>
        <taxon>Ocovirineae</taxon>
        <taxon>Orpheoviridae</taxon>
        <taxon>Alphaorpheovirus</taxon>
        <taxon>Alphaorpheovirus massiliense</taxon>
    </lineage>
</organism>
<name>A0A2I2L5T4_9VIRU</name>
<sequence length="493" mass="59477">MQFFLFYYNYQYTYIDNYKNLYKVNYMDLPDLNYDVYRRILENADWKTAVNLCNNIGKGFQSTLCNNPETKQIYINKFLLGYKIFYKLPLEDILKLIVDVNTNPYFIFVNKDELREELIETEEFKHFIIQNYIGNFPYLYKNNIPTIIKILKILYPINHNMATIVHNTQTIERMLKLGENGINIYNYYIKIFGSNHQTHVDILKLSIEYNNELLYKHISKLLDMEVSMYDILNNYDIYTRLGNRVMLSMENFIQSRANYLLYCNVEEGRKIKDYNNILNLLYSKYPIILYNKYKEEWNLQDNAWKEYFLDKDMKKQVATYDKLSLNKNDLQIVLDYDMKERRKTINKIKVQDILDVIFGKNIDVNNDIFEYVAVSITVFYMSIGCRNYDFVNKYIEKQEVDNVILLNRQIIGNWVFTDIILNCRKYLSDSAFWEFLNYSQVNLPDLYEQFYDVRYIPYINNIYNMFTMGLQRSLSVEDDITKSYVDEIFSVNE</sequence>
<dbReference type="GeneID" id="35382837"/>
<gene>
    <name evidence="1" type="ORF">ORPV_989</name>
</gene>
<dbReference type="RefSeq" id="YP_009449195.1">
    <property type="nucleotide sequence ID" value="NC_036594.1"/>
</dbReference>
<protein>
    <submittedName>
        <fullName evidence="1">Uncharacterized protein</fullName>
    </submittedName>
</protein>
<proteinExistence type="predicted"/>
<dbReference type="Proteomes" id="UP000236316">
    <property type="component" value="Segment"/>
</dbReference>
<keyword evidence="2" id="KW-1185">Reference proteome</keyword>
<evidence type="ECO:0000313" key="1">
    <source>
        <dbReference type="EMBL" id="SNW62893.1"/>
    </source>
</evidence>
<accession>A0A2I2L5T4</accession>
<evidence type="ECO:0000313" key="2">
    <source>
        <dbReference type="Proteomes" id="UP000236316"/>
    </source>
</evidence>
<dbReference type="EMBL" id="LT906555">
    <property type="protein sequence ID" value="SNW62893.1"/>
    <property type="molecule type" value="Genomic_DNA"/>
</dbReference>
<dbReference type="KEGG" id="vg:35382837"/>
<reference evidence="1" key="1">
    <citation type="submission" date="2017-08" db="EMBL/GenBank/DDBJ databases">
        <authorList>
            <consortium name="Urmite Genomes"/>
        </authorList>
    </citation>
    <scope>NUCLEOTIDE SEQUENCE [LARGE SCALE GENOMIC DNA]</scope>
    <source>
        <strain evidence="1">IHUMI-LCC2</strain>
    </source>
</reference>